<evidence type="ECO:0000313" key="1">
    <source>
        <dbReference type="EMBL" id="MDW9255787.1"/>
    </source>
</evidence>
<gene>
    <name evidence="1" type="ORF">C7S16_1854</name>
</gene>
<reference evidence="1" key="1">
    <citation type="submission" date="2018-08" db="EMBL/GenBank/DDBJ databases">
        <title>Identification of Burkholderia cepacia strains that express a Burkholderia pseudomallei-like capsular polysaccharide.</title>
        <authorList>
            <person name="Burtnick M.N."/>
            <person name="Vongsouvath M."/>
            <person name="Newton P."/>
            <person name="Wuthiekanun V."/>
            <person name="Limmathurotsakul D."/>
            <person name="Brett P.J."/>
            <person name="Chantratita N."/>
            <person name="Dance D.A."/>
        </authorList>
    </citation>
    <scope>NUCLEOTIDE SEQUENCE</scope>
    <source>
        <strain evidence="1">SBXCC001</strain>
    </source>
</reference>
<organism evidence="1 2">
    <name type="scientific">Burkholderia thailandensis</name>
    <dbReference type="NCBI Taxonomy" id="57975"/>
    <lineage>
        <taxon>Bacteria</taxon>
        <taxon>Pseudomonadati</taxon>
        <taxon>Pseudomonadota</taxon>
        <taxon>Betaproteobacteria</taxon>
        <taxon>Burkholderiales</taxon>
        <taxon>Burkholderiaceae</taxon>
        <taxon>Burkholderia</taxon>
        <taxon>pseudomallei group</taxon>
    </lineage>
</organism>
<name>A0AAW9CZ57_BURTH</name>
<comment type="caution">
    <text evidence="1">The sequence shown here is derived from an EMBL/GenBank/DDBJ whole genome shotgun (WGS) entry which is preliminary data.</text>
</comment>
<dbReference type="Proteomes" id="UP001272137">
    <property type="component" value="Unassembled WGS sequence"/>
</dbReference>
<protein>
    <submittedName>
        <fullName evidence="1">Uncharacterized protein</fullName>
    </submittedName>
</protein>
<dbReference type="AlphaFoldDB" id="A0AAW9CZ57"/>
<proteinExistence type="predicted"/>
<evidence type="ECO:0000313" key="2">
    <source>
        <dbReference type="Proteomes" id="UP001272137"/>
    </source>
</evidence>
<sequence length="71" mass="7888">MVSERAARCAADAFRMAAGERRRACVSYAARAAHVRARIAPDGTRVAFGRPDRRRMGKLSARTSFDARTYN</sequence>
<dbReference type="EMBL" id="QXCT01000002">
    <property type="protein sequence ID" value="MDW9255787.1"/>
    <property type="molecule type" value="Genomic_DNA"/>
</dbReference>
<accession>A0AAW9CZ57</accession>